<gene>
    <name evidence="1" type="primary">trxA</name>
    <name evidence="1" type="ORF">FRZ06_08230</name>
</gene>
<sequence>MKDIVYLTDETYESEVMGAEVPVLVDFYADWCGPCKMIGPVIEELAAKYEGKAKICKINIDEQRKLAIANKVMSIPTLFFIKDGEVKERISGALPQNVLEEKLDALITI</sequence>
<evidence type="ECO:0000313" key="1">
    <source>
        <dbReference type="EMBL" id="QOX63338.1"/>
    </source>
</evidence>
<accession>A0ACD1A9Y4</accession>
<evidence type="ECO:0000313" key="2">
    <source>
        <dbReference type="Proteomes" id="UP000594014"/>
    </source>
</evidence>
<name>A0ACD1A9Y4_9FIRM</name>
<organism evidence="1 2">
    <name type="scientific">Anoxybacterium hadale</name>
    <dbReference type="NCBI Taxonomy" id="3408580"/>
    <lineage>
        <taxon>Bacteria</taxon>
        <taxon>Bacillati</taxon>
        <taxon>Bacillota</taxon>
        <taxon>Clostridia</taxon>
        <taxon>Peptostreptococcales</taxon>
        <taxon>Anaerovoracaceae</taxon>
        <taxon>Anoxybacterium</taxon>
    </lineage>
</organism>
<keyword evidence="2" id="KW-1185">Reference proteome</keyword>
<reference evidence="1" key="1">
    <citation type="submission" date="2019-08" db="EMBL/GenBank/DDBJ databases">
        <title>Genome sequence of Clostridiales bacterium MT110.</title>
        <authorList>
            <person name="Cao J."/>
        </authorList>
    </citation>
    <scope>NUCLEOTIDE SEQUENCE</scope>
    <source>
        <strain evidence="1">MT110</strain>
    </source>
</reference>
<dbReference type="EMBL" id="CP042469">
    <property type="protein sequence ID" value="QOX63338.1"/>
    <property type="molecule type" value="Genomic_DNA"/>
</dbReference>
<dbReference type="Proteomes" id="UP000594014">
    <property type="component" value="Chromosome"/>
</dbReference>
<proteinExistence type="predicted"/>
<protein>
    <submittedName>
        <fullName evidence="1">Thioredoxin</fullName>
    </submittedName>
</protein>